<accession>A0A6J6C8G5</accession>
<dbReference type="InterPro" id="IPR005845">
    <property type="entry name" value="A-D-PHexomutase_a/b/a-II"/>
</dbReference>
<name>A0A6J6C8G5_9ZZZZ</name>
<dbReference type="InterPro" id="IPR050060">
    <property type="entry name" value="Phosphoglucosamine_mutase"/>
</dbReference>
<dbReference type="NCBIfam" id="NF008139">
    <property type="entry name" value="PRK10887.1"/>
    <property type="match status" value="1"/>
</dbReference>
<dbReference type="PRINTS" id="PR00509">
    <property type="entry name" value="PGMPMM"/>
</dbReference>
<reference evidence="13" key="1">
    <citation type="submission" date="2020-05" db="EMBL/GenBank/DDBJ databases">
        <authorList>
            <person name="Chiriac C."/>
            <person name="Salcher M."/>
            <person name="Ghai R."/>
            <person name="Kavagutti S V."/>
        </authorList>
    </citation>
    <scope>NUCLEOTIDE SEQUENCE</scope>
</reference>
<dbReference type="InterPro" id="IPR005841">
    <property type="entry name" value="Alpha-D-phosphohexomutase_SF"/>
</dbReference>
<dbReference type="CDD" id="cd05802">
    <property type="entry name" value="GlmM"/>
    <property type="match status" value="1"/>
</dbReference>
<dbReference type="NCBIfam" id="TIGR01455">
    <property type="entry name" value="glmM"/>
    <property type="match status" value="1"/>
</dbReference>
<gene>
    <name evidence="13" type="ORF">UFOPK1537_00086</name>
</gene>
<dbReference type="GO" id="GO:0004615">
    <property type="term" value="F:phosphomannomutase activity"/>
    <property type="evidence" value="ECO:0007669"/>
    <property type="project" value="TreeGrafter"/>
</dbReference>
<feature type="domain" description="Alpha-D-phosphohexomutase alpha/beta/alpha" evidence="12">
    <location>
        <begin position="258"/>
        <end position="368"/>
    </location>
</feature>
<sequence>MARLFGTDGVRGLANKDITSESALKLAQAAAIVLGEQARARGQKPIAVIGRDPRISGEFLAAAISAGLASSGVDVFDAGVIPTPATSFLTADLDADFGVMISASHNPAPDNGIKFFSRGGHKLDDAIEDAIEQALTAKPLTPIGAEIGHVKAFADAKSRYLVHLQGTLPNSLKGIKVVVDCANGAASDIAPKAFKDAGAEVIVIGNEPDGYNINLGCGSTHLSALQAAVVEHGADVGIAHDGDADRTLAVDATGAIVDGDQIMAILAVAAKARGDLSRNTLVATVMSNLGLKIAMKQAGIEMIETKVGDRYVLEVIREGGYTLGGEQSGHLIFARYATTGDGILTGLQLLAQMSATGKSLKELASAMTVYPQVLINVPGVDKTKVDSDSELQKAVDQAQAELGEQGRVLLRASGTEPLVRVMVEAQDLGTAQSWAERIARVVEKQLKLS</sequence>
<evidence type="ECO:0000259" key="10">
    <source>
        <dbReference type="Pfam" id="PF02878"/>
    </source>
</evidence>
<dbReference type="HAMAP" id="MF_01554_B">
    <property type="entry name" value="GlmM_B"/>
    <property type="match status" value="1"/>
</dbReference>
<proteinExistence type="inferred from homology"/>
<keyword evidence="4" id="KW-0479">Metal-binding</keyword>
<protein>
    <recommendedName>
        <fullName evidence="8">Phosphoglucosamine mutase</fullName>
        <ecNumber evidence="7">5.4.2.10</ecNumber>
    </recommendedName>
</protein>
<evidence type="ECO:0000259" key="12">
    <source>
        <dbReference type="Pfam" id="PF02880"/>
    </source>
</evidence>
<dbReference type="GO" id="GO:0006048">
    <property type="term" value="P:UDP-N-acetylglucosamine biosynthetic process"/>
    <property type="evidence" value="ECO:0007669"/>
    <property type="project" value="TreeGrafter"/>
</dbReference>
<evidence type="ECO:0000259" key="11">
    <source>
        <dbReference type="Pfam" id="PF02879"/>
    </source>
</evidence>
<dbReference type="FunFam" id="3.40.120.10:FF:000002">
    <property type="entry name" value="Phosphoglucosamine mutase"/>
    <property type="match status" value="1"/>
</dbReference>
<dbReference type="FunFam" id="3.40.120.10:FF:000001">
    <property type="entry name" value="Phosphoglucosamine mutase"/>
    <property type="match status" value="1"/>
</dbReference>
<evidence type="ECO:0000256" key="3">
    <source>
        <dbReference type="ARBA" id="ARBA00022553"/>
    </source>
</evidence>
<dbReference type="InterPro" id="IPR006352">
    <property type="entry name" value="GlmM_bact"/>
</dbReference>
<evidence type="ECO:0000256" key="1">
    <source>
        <dbReference type="ARBA" id="ARBA00001946"/>
    </source>
</evidence>
<evidence type="ECO:0000256" key="2">
    <source>
        <dbReference type="ARBA" id="ARBA00010231"/>
    </source>
</evidence>
<evidence type="ECO:0000256" key="8">
    <source>
        <dbReference type="ARBA" id="ARBA00068193"/>
    </source>
</evidence>
<keyword evidence="3" id="KW-0597">Phosphoprotein</keyword>
<evidence type="ECO:0000256" key="7">
    <source>
        <dbReference type="ARBA" id="ARBA00066330"/>
    </source>
</evidence>
<organism evidence="13">
    <name type="scientific">freshwater metagenome</name>
    <dbReference type="NCBI Taxonomy" id="449393"/>
    <lineage>
        <taxon>unclassified sequences</taxon>
        <taxon>metagenomes</taxon>
        <taxon>ecological metagenomes</taxon>
    </lineage>
</organism>
<feature type="domain" description="Alpha-D-phosphohexomutase alpha/beta/alpha" evidence="10">
    <location>
        <begin position="3"/>
        <end position="137"/>
    </location>
</feature>
<evidence type="ECO:0000259" key="9">
    <source>
        <dbReference type="Pfam" id="PF00408"/>
    </source>
</evidence>
<dbReference type="GO" id="GO:0005829">
    <property type="term" value="C:cytosol"/>
    <property type="evidence" value="ECO:0007669"/>
    <property type="project" value="TreeGrafter"/>
</dbReference>
<dbReference type="AlphaFoldDB" id="A0A6J6C8G5"/>
<dbReference type="GO" id="GO:0005975">
    <property type="term" value="P:carbohydrate metabolic process"/>
    <property type="evidence" value="ECO:0007669"/>
    <property type="project" value="InterPro"/>
</dbReference>
<dbReference type="EMBL" id="CAEZSX010000006">
    <property type="protein sequence ID" value="CAB4547591.1"/>
    <property type="molecule type" value="Genomic_DNA"/>
</dbReference>
<dbReference type="GO" id="GO:0000287">
    <property type="term" value="F:magnesium ion binding"/>
    <property type="evidence" value="ECO:0007669"/>
    <property type="project" value="InterPro"/>
</dbReference>
<feature type="domain" description="Alpha-D-phosphohexomutase alpha/beta/alpha" evidence="11">
    <location>
        <begin position="160"/>
        <end position="254"/>
    </location>
</feature>
<dbReference type="PANTHER" id="PTHR42946">
    <property type="entry name" value="PHOSPHOHEXOSE MUTASE"/>
    <property type="match status" value="1"/>
</dbReference>
<dbReference type="InterPro" id="IPR016055">
    <property type="entry name" value="A-D-PHexomutase_a/b/a-I/II/III"/>
</dbReference>
<dbReference type="GO" id="GO:0009252">
    <property type="term" value="P:peptidoglycan biosynthetic process"/>
    <property type="evidence" value="ECO:0007669"/>
    <property type="project" value="TreeGrafter"/>
</dbReference>
<dbReference type="Pfam" id="PF02880">
    <property type="entry name" value="PGM_PMM_III"/>
    <property type="match status" value="1"/>
</dbReference>
<dbReference type="InterPro" id="IPR005846">
    <property type="entry name" value="A-D-PHexomutase_a/b/a-III"/>
</dbReference>
<evidence type="ECO:0000313" key="13">
    <source>
        <dbReference type="EMBL" id="CAB4547591.1"/>
    </source>
</evidence>
<evidence type="ECO:0000256" key="4">
    <source>
        <dbReference type="ARBA" id="ARBA00022723"/>
    </source>
</evidence>
<keyword evidence="5" id="KW-0460">Magnesium</keyword>
<dbReference type="SUPFAM" id="SSF55957">
    <property type="entry name" value="Phosphoglucomutase, C-terminal domain"/>
    <property type="match status" value="1"/>
</dbReference>
<dbReference type="PANTHER" id="PTHR42946:SF1">
    <property type="entry name" value="PHOSPHOGLUCOMUTASE (ALPHA-D-GLUCOSE-1,6-BISPHOSPHATE-DEPENDENT)"/>
    <property type="match status" value="1"/>
</dbReference>
<dbReference type="PROSITE" id="PS00710">
    <property type="entry name" value="PGM_PMM"/>
    <property type="match status" value="1"/>
</dbReference>
<dbReference type="EC" id="5.4.2.10" evidence="7"/>
<comment type="cofactor">
    <cofactor evidence="1">
        <name>Mg(2+)</name>
        <dbReference type="ChEBI" id="CHEBI:18420"/>
    </cofactor>
</comment>
<dbReference type="Gene3D" id="3.30.310.50">
    <property type="entry name" value="Alpha-D-phosphohexomutase, C-terminal domain"/>
    <property type="match status" value="1"/>
</dbReference>
<dbReference type="InterPro" id="IPR005843">
    <property type="entry name" value="A-D-PHexomutase_C"/>
</dbReference>
<dbReference type="Gene3D" id="3.40.120.10">
    <property type="entry name" value="Alpha-D-Glucose-1,6-Bisphosphate, subunit A, domain 3"/>
    <property type="match status" value="3"/>
</dbReference>
<comment type="similarity">
    <text evidence="2">Belongs to the phosphohexose mutase family.</text>
</comment>
<dbReference type="FunFam" id="3.30.310.50:FF:000001">
    <property type="entry name" value="Phosphoglucosamine mutase"/>
    <property type="match status" value="1"/>
</dbReference>
<dbReference type="InterPro" id="IPR005844">
    <property type="entry name" value="A-D-PHexomutase_a/b/a-I"/>
</dbReference>
<feature type="domain" description="Alpha-D-phosphohexomutase C-terminal" evidence="9">
    <location>
        <begin position="374"/>
        <end position="440"/>
    </location>
</feature>
<dbReference type="Pfam" id="PF00408">
    <property type="entry name" value="PGM_PMM_IV"/>
    <property type="match status" value="1"/>
</dbReference>
<evidence type="ECO:0000256" key="5">
    <source>
        <dbReference type="ARBA" id="ARBA00022842"/>
    </source>
</evidence>
<keyword evidence="6" id="KW-0413">Isomerase</keyword>
<dbReference type="Pfam" id="PF02879">
    <property type="entry name" value="PGM_PMM_II"/>
    <property type="match status" value="1"/>
</dbReference>
<dbReference type="Pfam" id="PF02878">
    <property type="entry name" value="PGM_PMM_I"/>
    <property type="match status" value="1"/>
</dbReference>
<evidence type="ECO:0000256" key="6">
    <source>
        <dbReference type="ARBA" id="ARBA00023235"/>
    </source>
</evidence>
<dbReference type="GO" id="GO:0008966">
    <property type="term" value="F:phosphoglucosamine mutase activity"/>
    <property type="evidence" value="ECO:0007669"/>
    <property type="project" value="UniProtKB-EC"/>
</dbReference>
<dbReference type="InterPro" id="IPR036900">
    <property type="entry name" value="A-D-PHexomutase_C_sf"/>
</dbReference>
<dbReference type="InterPro" id="IPR016066">
    <property type="entry name" value="A-D-PHexomutase_CS"/>
</dbReference>
<dbReference type="SUPFAM" id="SSF53738">
    <property type="entry name" value="Phosphoglucomutase, first 3 domains"/>
    <property type="match status" value="3"/>
</dbReference>